<sequence length="673" mass="77342">MCAYVQEDEIFEGVEDSDGVKTPEFSSCEKQKEDFEQRGNLKSSTVESKDKEEEKYPEISEDSANVCDSSIDEREDIKNFHETVTQLNMSNSPSNQPADFADIIKAENYFKDYSNPTPITQYQMDTDMTFINNKEASSPSSSTGSIVRFNVRSTFKRTLSKDSDKFQSDAPETPQSSSKQSLKLDNPKFRQPVNSVISLPSLSKEILLVTKAKEIKLEHDSEITKERVNLNISDIQPNPLDFRKKPEGTLPAKKTFKKKRKGRNTKKKAESKHRQRLLMTIKKSAQARFYKPKQLSTNYSGMDKVNGKNAGKSRNNLYYNPPRTLNQSVATFKTHNKLLFKKSKKGNLTKRQPSQRYYKRPLNLLQILQSQKELSTIDNDDIECSFRPVTNQKSLRCLSARNLVANSSTRDYIKRNLSVQNFGSMLHCKHTVSSLRRSASNSKSRSKGETSPIHETSYSRNLMSTPSSFVHSPETSQNSSRYYSSLQKKIFKQIFDQINSEKLIVNQKQSSRMKNITEKCLHDYTQKNHQICNQNLTLDDLDLQTVKILTPVIKKIQASETGISRCKFVKSCLELYKTLTQKEKTHLLKLHSHSCSESVNGTFMPTLSKKSRAIVKKLPQEDSVQERLYKLHQERRSRLFQEKKKKDLEEIEKCSFYPATSRSTGKFKRILES</sequence>
<feature type="compositionally biased region" description="Low complexity" evidence="1">
    <location>
        <begin position="433"/>
        <end position="443"/>
    </location>
</feature>
<accession>A0AAD1Y717</accession>
<dbReference type="PANTHER" id="PTHR35381">
    <property type="entry name" value="EF-HAND DOMAIN-CONTAINING PROTEIN"/>
    <property type="match status" value="1"/>
</dbReference>
<protein>
    <submittedName>
        <fullName evidence="2">Uncharacterized protein</fullName>
    </submittedName>
</protein>
<organism evidence="2 3">
    <name type="scientific">Euplotes crassus</name>
    <dbReference type="NCBI Taxonomy" id="5936"/>
    <lineage>
        <taxon>Eukaryota</taxon>
        <taxon>Sar</taxon>
        <taxon>Alveolata</taxon>
        <taxon>Ciliophora</taxon>
        <taxon>Intramacronucleata</taxon>
        <taxon>Spirotrichea</taxon>
        <taxon>Hypotrichia</taxon>
        <taxon>Euplotida</taxon>
        <taxon>Euplotidae</taxon>
        <taxon>Moneuplotes</taxon>
    </lineage>
</organism>
<gene>
    <name evidence="2" type="ORF">ECRASSUSDP1_LOCUS27261</name>
</gene>
<feature type="region of interest" description="Disordered" evidence="1">
    <location>
        <begin position="1"/>
        <end position="68"/>
    </location>
</feature>
<evidence type="ECO:0000256" key="1">
    <source>
        <dbReference type="SAM" id="MobiDB-lite"/>
    </source>
</evidence>
<proteinExistence type="predicted"/>
<feature type="region of interest" description="Disordered" evidence="1">
    <location>
        <begin position="433"/>
        <end position="459"/>
    </location>
</feature>
<feature type="compositionally biased region" description="Basic and acidic residues" evidence="1">
    <location>
        <begin position="47"/>
        <end position="58"/>
    </location>
</feature>
<evidence type="ECO:0000313" key="2">
    <source>
        <dbReference type="EMBL" id="CAI2385679.1"/>
    </source>
</evidence>
<name>A0AAD1Y717_EUPCR</name>
<evidence type="ECO:0000313" key="3">
    <source>
        <dbReference type="Proteomes" id="UP001295684"/>
    </source>
</evidence>
<dbReference type="EMBL" id="CAMPGE010028122">
    <property type="protein sequence ID" value="CAI2385679.1"/>
    <property type="molecule type" value="Genomic_DNA"/>
</dbReference>
<dbReference type="Proteomes" id="UP001295684">
    <property type="component" value="Unassembled WGS sequence"/>
</dbReference>
<feature type="region of interest" description="Disordered" evidence="1">
    <location>
        <begin position="160"/>
        <end position="187"/>
    </location>
</feature>
<comment type="caution">
    <text evidence="2">The sequence shown here is derived from an EMBL/GenBank/DDBJ whole genome shotgun (WGS) entry which is preliminary data.</text>
</comment>
<feature type="compositionally biased region" description="Polar residues" evidence="1">
    <location>
        <begin position="173"/>
        <end position="183"/>
    </location>
</feature>
<reference evidence="2" key="1">
    <citation type="submission" date="2023-07" db="EMBL/GenBank/DDBJ databases">
        <authorList>
            <consortium name="AG Swart"/>
            <person name="Singh M."/>
            <person name="Singh A."/>
            <person name="Seah K."/>
            <person name="Emmerich C."/>
        </authorList>
    </citation>
    <scope>NUCLEOTIDE SEQUENCE</scope>
    <source>
        <strain evidence="2">DP1</strain>
    </source>
</reference>
<feature type="compositionally biased region" description="Acidic residues" evidence="1">
    <location>
        <begin position="1"/>
        <end position="17"/>
    </location>
</feature>
<dbReference type="PANTHER" id="PTHR35381:SF1">
    <property type="entry name" value="EF-HAND DOMAIN-CONTAINING PROTEIN"/>
    <property type="match status" value="1"/>
</dbReference>
<keyword evidence="3" id="KW-1185">Reference proteome</keyword>
<feature type="compositionally biased region" description="Basic and acidic residues" evidence="1">
    <location>
        <begin position="27"/>
        <end position="39"/>
    </location>
</feature>
<dbReference type="AlphaFoldDB" id="A0AAD1Y717"/>